<keyword evidence="5" id="KW-0963">Cytoplasm</keyword>
<evidence type="ECO:0000256" key="9">
    <source>
        <dbReference type="SAM" id="MobiDB-lite"/>
    </source>
</evidence>
<dbReference type="GO" id="GO:0009073">
    <property type="term" value="P:aromatic amino acid family biosynthetic process"/>
    <property type="evidence" value="ECO:0000318"/>
    <property type="project" value="GO_Central"/>
</dbReference>
<keyword evidence="6" id="KW-0028">Amino-acid biosynthesis</keyword>
<evidence type="ECO:0000256" key="3">
    <source>
        <dbReference type="ARBA" id="ARBA00004817"/>
    </source>
</evidence>
<evidence type="ECO:0000256" key="6">
    <source>
        <dbReference type="ARBA" id="ARBA00022605"/>
    </source>
</evidence>
<dbReference type="FunCoup" id="A0A059A9X6">
    <property type="interactions" value="618"/>
</dbReference>
<evidence type="ECO:0000256" key="4">
    <source>
        <dbReference type="ARBA" id="ARBA00012404"/>
    </source>
</evidence>
<feature type="region of interest" description="Disordered" evidence="9">
    <location>
        <begin position="17"/>
        <end position="41"/>
    </location>
</feature>
<evidence type="ECO:0000313" key="11">
    <source>
        <dbReference type="EMBL" id="KCW50426.1"/>
    </source>
</evidence>
<dbReference type="GO" id="GO:0046417">
    <property type="term" value="P:chorismate metabolic process"/>
    <property type="evidence" value="ECO:0007669"/>
    <property type="project" value="InterPro"/>
</dbReference>
<evidence type="ECO:0000256" key="1">
    <source>
        <dbReference type="ARBA" id="ARBA00000824"/>
    </source>
</evidence>
<keyword evidence="8" id="KW-0413">Isomerase</keyword>
<dbReference type="InterPro" id="IPR037039">
    <property type="entry name" value="CM_AroQ_sf_eucaryotic"/>
</dbReference>
<feature type="domain" description="Chorismate mutase" evidence="10">
    <location>
        <begin position="230"/>
        <end position="339"/>
    </location>
</feature>
<dbReference type="InterPro" id="IPR036263">
    <property type="entry name" value="Chorismate_II_sf"/>
</dbReference>
<dbReference type="Gramene" id="KCW50426">
    <property type="protein sequence ID" value="KCW50426"/>
    <property type="gene ID" value="EUGRSUZ_J00167"/>
</dbReference>
<dbReference type="EC" id="5.4.99.5" evidence="4"/>
<evidence type="ECO:0000259" key="10">
    <source>
        <dbReference type="Pfam" id="PF01817"/>
    </source>
</evidence>
<evidence type="ECO:0000256" key="7">
    <source>
        <dbReference type="ARBA" id="ARBA00023141"/>
    </source>
</evidence>
<evidence type="ECO:0000256" key="8">
    <source>
        <dbReference type="ARBA" id="ARBA00023235"/>
    </source>
</evidence>
<reference evidence="11" key="1">
    <citation type="submission" date="2013-07" db="EMBL/GenBank/DDBJ databases">
        <title>The genome of Eucalyptus grandis.</title>
        <authorList>
            <person name="Schmutz J."/>
            <person name="Hayes R."/>
            <person name="Myburg A."/>
            <person name="Tuskan G."/>
            <person name="Grattapaglia D."/>
            <person name="Rokhsar D.S."/>
        </authorList>
    </citation>
    <scope>NUCLEOTIDE SEQUENCE</scope>
    <source>
        <tissue evidence="11">Leaf extractions</tissue>
    </source>
</reference>
<dbReference type="Gene3D" id="1.10.590.10">
    <property type="entry name" value="Chorismate mutase, AroQ class superfamily, eukaryotic"/>
    <property type="match status" value="1"/>
</dbReference>
<dbReference type="eggNOG" id="KOG0795">
    <property type="taxonomic scope" value="Eukaryota"/>
</dbReference>
<keyword evidence="7" id="KW-0057">Aromatic amino acid biosynthesis</keyword>
<dbReference type="UniPathway" id="UPA00120">
    <property type="reaction ID" value="UER00203"/>
</dbReference>
<dbReference type="InterPro" id="IPR008238">
    <property type="entry name" value="Chorismate_mutase_AroQ_euk"/>
</dbReference>
<dbReference type="Pfam" id="PF01817">
    <property type="entry name" value="CM_2"/>
    <property type="match status" value="1"/>
</dbReference>
<evidence type="ECO:0000256" key="5">
    <source>
        <dbReference type="ARBA" id="ARBA00022490"/>
    </source>
</evidence>
<sequence length="348" mass="39444">MVGRSCSLFISYPSRAKENSEGRRARTTRKENAEKGNSEATARPLIGQLIAEKSSNLAPRAVATLSGQHPHRRLFFWFLLRSIDEKRSSPMADVIKVADSSEMTLETVRDSLIREEDTIIFSLIERAKYPINVGAYDKTKTAIPECSDSLVEFIIKETEAAHAKCGRYENPEEHPFFPDDLPTSLVPAFNFPKILHPAAASINVNSTLWEVYFAQLLPLITVPGDDGNYASTAVSDLACLQALSRRIHYGKFVAEVKFKESPQEYEPAIRSQDRDALMKLLTFESVEERVKRRVAKKTMLFGQEVSLNDNCDEKKLKIDPAVVSRLYEEWVMPLTKLVEVEYLLRRLD</sequence>
<dbReference type="GO" id="GO:0008652">
    <property type="term" value="P:amino acid biosynthetic process"/>
    <property type="evidence" value="ECO:0007669"/>
    <property type="project" value="UniProtKB-KW"/>
</dbReference>
<dbReference type="PANTHER" id="PTHR21145:SF12">
    <property type="entry name" value="CHORISMATE MUTASE"/>
    <property type="match status" value="1"/>
</dbReference>
<dbReference type="AlphaFoldDB" id="A0A059A9X6"/>
<dbReference type="SUPFAM" id="SSF48600">
    <property type="entry name" value="Chorismate mutase II"/>
    <property type="match status" value="1"/>
</dbReference>
<dbReference type="InParanoid" id="A0A059A9X6"/>
<dbReference type="FunFam" id="1.10.590.10:FF:000001">
    <property type="entry name" value="Chorismate mutase"/>
    <property type="match status" value="1"/>
</dbReference>
<comment type="catalytic activity">
    <reaction evidence="1">
        <text>chorismate = prephenate</text>
        <dbReference type="Rhea" id="RHEA:13897"/>
        <dbReference type="ChEBI" id="CHEBI:29748"/>
        <dbReference type="ChEBI" id="CHEBI:29934"/>
        <dbReference type="EC" id="5.4.99.5"/>
    </reaction>
</comment>
<comment type="subcellular location">
    <subcellularLocation>
        <location evidence="2">Cytoplasm</location>
    </subcellularLocation>
</comment>
<proteinExistence type="predicted"/>
<protein>
    <recommendedName>
        <fullName evidence="4">chorismate mutase</fullName>
        <ecNumber evidence="4">5.4.99.5</ecNumber>
    </recommendedName>
</protein>
<name>A0A059A9X6_EUCGR</name>
<dbReference type="GO" id="GO:0004106">
    <property type="term" value="F:chorismate mutase activity"/>
    <property type="evidence" value="ECO:0000318"/>
    <property type="project" value="GO_Central"/>
</dbReference>
<comment type="pathway">
    <text evidence="3">Metabolic intermediate biosynthesis; prephenate biosynthesis; prephenate from chorismate: step 1/1.</text>
</comment>
<evidence type="ECO:0000256" key="2">
    <source>
        <dbReference type="ARBA" id="ARBA00004496"/>
    </source>
</evidence>
<dbReference type="STRING" id="71139.A0A059A9X6"/>
<dbReference type="PANTHER" id="PTHR21145">
    <property type="entry name" value="CHORISMATE MUTASE"/>
    <property type="match status" value="1"/>
</dbReference>
<dbReference type="GO" id="GO:0042803">
    <property type="term" value="F:protein homodimerization activity"/>
    <property type="evidence" value="ECO:0007669"/>
    <property type="project" value="EnsemblPlants"/>
</dbReference>
<organism evidence="11">
    <name type="scientific">Eucalyptus grandis</name>
    <name type="common">Flooded gum</name>
    <dbReference type="NCBI Taxonomy" id="71139"/>
    <lineage>
        <taxon>Eukaryota</taxon>
        <taxon>Viridiplantae</taxon>
        <taxon>Streptophyta</taxon>
        <taxon>Embryophyta</taxon>
        <taxon>Tracheophyta</taxon>
        <taxon>Spermatophyta</taxon>
        <taxon>Magnoliopsida</taxon>
        <taxon>eudicotyledons</taxon>
        <taxon>Gunneridae</taxon>
        <taxon>Pentapetalae</taxon>
        <taxon>rosids</taxon>
        <taxon>malvids</taxon>
        <taxon>Myrtales</taxon>
        <taxon>Myrtaceae</taxon>
        <taxon>Myrtoideae</taxon>
        <taxon>Eucalypteae</taxon>
        <taxon>Eucalyptus</taxon>
    </lineage>
</organism>
<dbReference type="EMBL" id="KK198762">
    <property type="protein sequence ID" value="KCW50426.1"/>
    <property type="molecule type" value="Genomic_DNA"/>
</dbReference>
<dbReference type="GO" id="GO:1901747">
    <property type="term" value="P:prephenate(2-) biosynthetic process"/>
    <property type="evidence" value="ECO:0007669"/>
    <property type="project" value="EnsemblPlants"/>
</dbReference>
<gene>
    <name evidence="11" type="ORF">EUGRSUZ_J00167</name>
</gene>
<accession>A0A059A9X6</accession>
<dbReference type="InterPro" id="IPR002701">
    <property type="entry name" value="CM_II_prokaryot"/>
</dbReference>
<dbReference type="OMA" id="FLDWALM"/>
<dbReference type="NCBIfam" id="TIGR01802">
    <property type="entry name" value="CM_pl-yst"/>
    <property type="match status" value="1"/>
</dbReference>
<dbReference type="GO" id="GO:0005737">
    <property type="term" value="C:cytoplasm"/>
    <property type="evidence" value="ECO:0000318"/>
    <property type="project" value="GO_Central"/>
</dbReference>
<dbReference type="PROSITE" id="PS51169">
    <property type="entry name" value="CHORISMATE_MUT_3"/>
    <property type="match status" value="1"/>
</dbReference>
<feature type="compositionally biased region" description="Basic and acidic residues" evidence="9">
    <location>
        <begin position="17"/>
        <end position="37"/>
    </location>
</feature>